<proteinExistence type="predicted"/>
<evidence type="ECO:0000313" key="2">
    <source>
        <dbReference type="EMBL" id="COV51236.1"/>
    </source>
</evidence>
<evidence type="ECO:0000256" key="1">
    <source>
        <dbReference type="SAM" id="MobiDB-lite"/>
    </source>
</evidence>
<feature type="compositionally biased region" description="Polar residues" evidence="1">
    <location>
        <begin position="32"/>
        <end position="43"/>
    </location>
</feature>
<sequence length="43" mass="4461">MPASKPIAAGIPMPTSRRRASTTARYRATGSLSASGTNTGRVR</sequence>
<reference evidence="3" key="1">
    <citation type="submission" date="2015-03" db="EMBL/GenBank/DDBJ databases">
        <authorList>
            <consortium name="Pathogen Informatics"/>
        </authorList>
    </citation>
    <scope>NUCLEOTIDE SEQUENCE [LARGE SCALE GENOMIC DNA]</scope>
    <source>
        <strain evidence="3">K00500041</strain>
    </source>
</reference>
<feature type="compositionally biased region" description="Low complexity" evidence="1">
    <location>
        <begin position="21"/>
        <end position="31"/>
    </location>
</feature>
<dbReference type="EMBL" id="CSAE01000132">
    <property type="protein sequence ID" value="COV51236.1"/>
    <property type="molecule type" value="Genomic_DNA"/>
</dbReference>
<accession>A0A0U0QWV1</accession>
<gene>
    <name evidence="2" type="ORF">ERS007703_01544</name>
</gene>
<feature type="region of interest" description="Disordered" evidence="1">
    <location>
        <begin position="1"/>
        <end position="43"/>
    </location>
</feature>
<organism evidence="2 3">
    <name type="scientific">Mycobacterium tuberculosis</name>
    <dbReference type="NCBI Taxonomy" id="1773"/>
    <lineage>
        <taxon>Bacteria</taxon>
        <taxon>Bacillati</taxon>
        <taxon>Actinomycetota</taxon>
        <taxon>Actinomycetes</taxon>
        <taxon>Mycobacteriales</taxon>
        <taxon>Mycobacteriaceae</taxon>
        <taxon>Mycobacterium</taxon>
        <taxon>Mycobacterium tuberculosis complex</taxon>
    </lineage>
</organism>
<evidence type="ECO:0000313" key="3">
    <source>
        <dbReference type="Proteomes" id="UP000038802"/>
    </source>
</evidence>
<name>A0A0U0QWV1_MYCTX</name>
<dbReference type="AlphaFoldDB" id="A0A0U0QWV1"/>
<dbReference type="Proteomes" id="UP000038802">
    <property type="component" value="Unassembled WGS sequence"/>
</dbReference>
<protein>
    <submittedName>
        <fullName evidence="2">Uncharacterized protein</fullName>
    </submittedName>
</protein>